<evidence type="ECO:0000313" key="3">
    <source>
        <dbReference type="Proteomes" id="UP001597036"/>
    </source>
</evidence>
<evidence type="ECO:0000313" key="2">
    <source>
        <dbReference type="EMBL" id="MFD0704776.1"/>
    </source>
</evidence>
<gene>
    <name evidence="2" type="ORF">ACFQY8_03310</name>
</gene>
<keyword evidence="1" id="KW-0812">Transmembrane</keyword>
<keyword evidence="3" id="KW-1185">Reference proteome</keyword>
<reference evidence="3" key="1">
    <citation type="journal article" date="2019" name="Int. J. Syst. Evol. Microbiol.">
        <title>The Global Catalogue of Microorganisms (GCM) 10K type strain sequencing project: providing services to taxonomists for standard genome sequencing and annotation.</title>
        <authorList>
            <consortium name="The Broad Institute Genomics Platform"/>
            <consortium name="The Broad Institute Genome Sequencing Center for Infectious Disease"/>
            <person name="Wu L."/>
            <person name="Ma J."/>
        </authorList>
    </citation>
    <scope>NUCLEOTIDE SEQUENCE [LARGE SCALE GENOMIC DNA]</scope>
    <source>
        <strain evidence="3">CCM 8604</strain>
    </source>
</reference>
<name>A0ABW2Y4U5_9BIFI</name>
<dbReference type="Proteomes" id="UP001597036">
    <property type="component" value="Unassembled WGS sequence"/>
</dbReference>
<evidence type="ECO:0000256" key="1">
    <source>
        <dbReference type="SAM" id="Phobius"/>
    </source>
</evidence>
<protein>
    <submittedName>
        <fullName evidence="2">Uncharacterized protein</fullName>
    </submittedName>
</protein>
<keyword evidence="1" id="KW-0472">Membrane</keyword>
<organism evidence="2 3">
    <name type="scientific">Alloscardovia venturai</name>
    <dbReference type="NCBI Taxonomy" id="1769421"/>
    <lineage>
        <taxon>Bacteria</taxon>
        <taxon>Bacillati</taxon>
        <taxon>Actinomycetota</taxon>
        <taxon>Actinomycetes</taxon>
        <taxon>Bifidobacteriales</taxon>
        <taxon>Bifidobacteriaceae</taxon>
        <taxon>Alloscardovia</taxon>
    </lineage>
</organism>
<feature type="transmembrane region" description="Helical" evidence="1">
    <location>
        <begin position="14"/>
        <end position="38"/>
    </location>
</feature>
<comment type="caution">
    <text evidence="2">The sequence shown here is derived from an EMBL/GenBank/DDBJ whole genome shotgun (WGS) entry which is preliminary data.</text>
</comment>
<sequence>MTVSNNRRVSRRKIIVASTISAIGILVVLAIIVSFVIWNPFTRNNKHFSSYPGVHVEQTVKSLPKNLRIGVVVSYTDDLTQGTGWDGNGEGITVAKWRLKQAGTDVQTVIVSDDGSTDGAVEAIQQLAHAHVSGVIALTSHSYETTCSCCS</sequence>
<accession>A0ABW2Y4U5</accession>
<proteinExistence type="predicted"/>
<keyword evidence="1" id="KW-1133">Transmembrane helix</keyword>
<dbReference type="EMBL" id="JBHTHQ010000016">
    <property type="protein sequence ID" value="MFD0704776.1"/>
    <property type="molecule type" value="Genomic_DNA"/>
</dbReference>